<proteinExistence type="predicted"/>
<evidence type="ECO:0000313" key="2">
    <source>
        <dbReference type="Proteomes" id="UP000292082"/>
    </source>
</evidence>
<gene>
    <name evidence="1" type="ORF">BD310DRAFT_115420</name>
</gene>
<organism evidence="1 2">
    <name type="scientific">Dichomitus squalens</name>
    <dbReference type="NCBI Taxonomy" id="114155"/>
    <lineage>
        <taxon>Eukaryota</taxon>
        <taxon>Fungi</taxon>
        <taxon>Dikarya</taxon>
        <taxon>Basidiomycota</taxon>
        <taxon>Agaricomycotina</taxon>
        <taxon>Agaricomycetes</taxon>
        <taxon>Polyporales</taxon>
        <taxon>Polyporaceae</taxon>
        <taxon>Dichomitus</taxon>
    </lineage>
</organism>
<reference evidence="1 2" key="1">
    <citation type="submission" date="2019-01" db="EMBL/GenBank/DDBJ databases">
        <title>Draft genome sequences of three monokaryotic isolates of the white-rot basidiomycete fungus Dichomitus squalens.</title>
        <authorList>
            <consortium name="DOE Joint Genome Institute"/>
            <person name="Lopez S.C."/>
            <person name="Andreopoulos B."/>
            <person name="Pangilinan J."/>
            <person name="Lipzen A."/>
            <person name="Riley R."/>
            <person name="Ahrendt S."/>
            <person name="Ng V."/>
            <person name="Barry K."/>
            <person name="Daum C."/>
            <person name="Grigoriev I.V."/>
            <person name="Hilden K.S."/>
            <person name="Makela M.R."/>
            <person name="de Vries R.P."/>
        </authorList>
    </citation>
    <scope>NUCLEOTIDE SEQUENCE [LARGE SCALE GENOMIC DNA]</scope>
    <source>
        <strain evidence="1 2">CBS 464.89</strain>
    </source>
</reference>
<protein>
    <submittedName>
        <fullName evidence="1">Uncharacterized protein</fullName>
    </submittedName>
</protein>
<dbReference type="AlphaFoldDB" id="A0A4Q9Q4K6"/>
<name>A0A4Q9Q4K6_9APHY</name>
<sequence length="154" mass="17073">MNHAGPTLFDKFFLSSLDDMQSRRENHLPVSTVSTSLMNGQSSTPRLLLTSHLLGPIYSMKDGCHLSSSLRRVTVPDLRSSMSPRNTSLSPVSLASPRTRTCRSFESSYSPSRSCPAPTIIPHASPVSWYDLSPTIELRTHYITNPRPALTCRL</sequence>
<evidence type="ECO:0000313" key="1">
    <source>
        <dbReference type="EMBL" id="TBU61981.1"/>
    </source>
</evidence>
<dbReference type="Proteomes" id="UP000292082">
    <property type="component" value="Unassembled WGS sequence"/>
</dbReference>
<dbReference type="EMBL" id="ML145095">
    <property type="protein sequence ID" value="TBU61981.1"/>
    <property type="molecule type" value="Genomic_DNA"/>
</dbReference>
<accession>A0A4Q9Q4K6</accession>
<keyword evidence="2" id="KW-1185">Reference proteome</keyword>